<gene>
    <name evidence="1" type="ORF">LMH87_008036</name>
</gene>
<proteinExistence type="predicted"/>
<evidence type="ECO:0000313" key="2">
    <source>
        <dbReference type="Proteomes" id="UP001144673"/>
    </source>
</evidence>
<dbReference type="GeneID" id="80895195"/>
<evidence type="ECO:0000313" key="1">
    <source>
        <dbReference type="EMBL" id="KAJ4159121.1"/>
    </source>
</evidence>
<dbReference type="EMBL" id="JAJHUN010000005">
    <property type="protein sequence ID" value="KAJ4159121.1"/>
    <property type="molecule type" value="Genomic_DNA"/>
</dbReference>
<dbReference type="AlphaFoldDB" id="A0A9W8UQG5"/>
<organism evidence="1 2">
    <name type="scientific">Akanthomyces muscarius</name>
    <name type="common">Entomopathogenic fungus</name>
    <name type="synonym">Lecanicillium muscarium</name>
    <dbReference type="NCBI Taxonomy" id="2231603"/>
    <lineage>
        <taxon>Eukaryota</taxon>
        <taxon>Fungi</taxon>
        <taxon>Dikarya</taxon>
        <taxon>Ascomycota</taxon>
        <taxon>Pezizomycotina</taxon>
        <taxon>Sordariomycetes</taxon>
        <taxon>Hypocreomycetidae</taxon>
        <taxon>Hypocreales</taxon>
        <taxon>Cordycipitaceae</taxon>
        <taxon>Akanthomyces</taxon>
    </lineage>
</organism>
<dbReference type="KEGG" id="amus:LMH87_008036"/>
<reference evidence="1" key="1">
    <citation type="journal article" date="2023" name="Access Microbiol">
        <title>De-novo genome assembly for Akanthomyces muscarius, a biocontrol agent of insect agricultural pests.</title>
        <authorList>
            <person name="Erdos Z."/>
            <person name="Studholme D.J."/>
            <person name="Raymond B."/>
            <person name="Sharma M."/>
        </authorList>
    </citation>
    <scope>NUCLEOTIDE SEQUENCE</scope>
    <source>
        <strain evidence="1">Ve6</strain>
    </source>
</reference>
<protein>
    <submittedName>
        <fullName evidence="1">Uncharacterized protein</fullName>
    </submittedName>
</protein>
<dbReference type="RefSeq" id="XP_056057120.1">
    <property type="nucleotide sequence ID" value="XM_056198322.1"/>
</dbReference>
<comment type="caution">
    <text evidence="1">The sequence shown here is derived from an EMBL/GenBank/DDBJ whole genome shotgun (WGS) entry which is preliminary data.</text>
</comment>
<keyword evidence="2" id="KW-1185">Reference proteome</keyword>
<name>A0A9W8UQG5_AKAMU</name>
<dbReference type="Proteomes" id="UP001144673">
    <property type="component" value="Unassembled WGS sequence"/>
</dbReference>
<accession>A0A9W8UQG5</accession>
<sequence>MQDMWSVSNRFAGCWLPFKRIYTGLCPSQLTTTPPAHQTMALYGLVAAAMAFATSQAHLIPSPSGCTTTSNITQTMFPTPPYWPTCDFDGTLRRYPSSVTETTSVDCGGCDHIRVQTVPLVYCPNMRITATTSETTPSTVHKTVCLSTPAP</sequence>